<comment type="caution">
    <text evidence="2">The sequence shown here is derived from an EMBL/GenBank/DDBJ whole genome shotgun (WGS) entry which is preliminary data.</text>
</comment>
<accession>A0ABW5E5G3</accession>
<keyword evidence="3" id="KW-1185">Reference proteome</keyword>
<feature type="transmembrane region" description="Helical" evidence="1">
    <location>
        <begin position="94"/>
        <end position="117"/>
    </location>
</feature>
<protein>
    <submittedName>
        <fullName evidence="2">DUF2868 domain-containing protein</fullName>
    </submittedName>
</protein>
<keyword evidence="1" id="KW-0812">Transmembrane</keyword>
<feature type="transmembrane region" description="Helical" evidence="1">
    <location>
        <begin position="123"/>
        <end position="148"/>
    </location>
</feature>
<reference evidence="3" key="1">
    <citation type="journal article" date="2019" name="Int. J. Syst. Evol. Microbiol.">
        <title>The Global Catalogue of Microorganisms (GCM) 10K type strain sequencing project: providing services to taxonomists for standard genome sequencing and annotation.</title>
        <authorList>
            <consortium name="The Broad Institute Genomics Platform"/>
            <consortium name="The Broad Institute Genome Sequencing Center for Infectious Disease"/>
            <person name="Wu L."/>
            <person name="Ma J."/>
        </authorList>
    </citation>
    <scope>NUCLEOTIDE SEQUENCE [LARGE SCALE GENOMIC DNA]</scope>
    <source>
        <strain evidence="3">JCM 16545</strain>
    </source>
</reference>
<evidence type="ECO:0000256" key="1">
    <source>
        <dbReference type="SAM" id="Phobius"/>
    </source>
</evidence>
<name>A0ABW5E5G3_9BACT</name>
<feature type="transmembrane region" description="Helical" evidence="1">
    <location>
        <begin position="208"/>
        <end position="234"/>
    </location>
</feature>
<evidence type="ECO:0000313" key="3">
    <source>
        <dbReference type="Proteomes" id="UP001597297"/>
    </source>
</evidence>
<dbReference type="Pfam" id="PF11067">
    <property type="entry name" value="DUF2868"/>
    <property type="match status" value="1"/>
</dbReference>
<keyword evidence="1" id="KW-1133">Transmembrane helix</keyword>
<keyword evidence="1" id="KW-0472">Membrane</keyword>
<evidence type="ECO:0000313" key="2">
    <source>
        <dbReference type="EMBL" id="MFD2277642.1"/>
    </source>
</evidence>
<dbReference type="RefSeq" id="WP_377093662.1">
    <property type="nucleotide sequence ID" value="NZ_JBHSJM010000001.1"/>
</dbReference>
<dbReference type="InterPro" id="IPR021296">
    <property type="entry name" value="DUF2868"/>
</dbReference>
<organism evidence="2 3">
    <name type="scientific">Rubritalea spongiae</name>
    <dbReference type="NCBI Taxonomy" id="430797"/>
    <lineage>
        <taxon>Bacteria</taxon>
        <taxon>Pseudomonadati</taxon>
        <taxon>Verrucomicrobiota</taxon>
        <taxon>Verrucomicrobiia</taxon>
        <taxon>Verrucomicrobiales</taxon>
        <taxon>Rubritaleaceae</taxon>
        <taxon>Rubritalea</taxon>
    </lineage>
</organism>
<dbReference type="EMBL" id="JBHUJC010000043">
    <property type="protein sequence ID" value="MFD2277642.1"/>
    <property type="molecule type" value="Genomic_DNA"/>
</dbReference>
<feature type="transmembrane region" description="Helical" evidence="1">
    <location>
        <begin position="304"/>
        <end position="326"/>
    </location>
</feature>
<sequence>MSHPPHPTPSEQWTLAQLIDYELYLDADKHLEHNALVQRDSEIRTHILAHTTDQASQEDTPRNRRWWLHQWLSVRQQQQKDSDASVGEISQSSIATLSGSATVITAVLGFTSALGLLATDKVIFVSVALAIYILPQLLFLTLAVCASLSQRFNWSLTLPLALRSLLGWLLKRITSKHDLSQPSEIKIQKMQAAAGLLMGRGKLRRDALGWPLLVVLQKAGTTFAISVVIGITLVSLSAPRNFGWGSSAKWIDPPLVYSTTKALSAPWSKLIPEGIGSPTLDEVKRSQTFIGRDLPPDFPHLSSWWQFLCLCLITYTVLPRILLLAYSKRQSRLALHRENFVDAKSDQLFRRLVKPQLVTAVSRTEDSLVAEEPISHPPISTAPSTVESVPPGHCEILTELELDTQQLTVLKNRFREMRNLGTHQCTRVYSEQERTSALTRLKALEWQDGVPRLIFLYRACDPIVANLRELIHASAKILENDAQLIFCLVSRRNSTTPPIQPSDLEAWTDFVNSLKLKYPNTDITDLTQTAP</sequence>
<gene>
    <name evidence="2" type="ORF">ACFSQZ_14325</name>
</gene>
<dbReference type="Proteomes" id="UP001597297">
    <property type="component" value="Unassembled WGS sequence"/>
</dbReference>
<proteinExistence type="predicted"/>